<proteinExistence type="predicted"/>
<dbReference type="EMBL" id="KK565422">
    <property type="protein sequence ID" value="KFW03982.1"/>
    <property type="molecule type" value="Genomic_DNA"/>
</dbReference>
<dbReference type="GO" id="GO:0007010">
    <property type="term" value="P:cytoskeleton organization"/>
    <property type="evidence" value="ECO:0007669"/>
    <property type="project" value="TreeGrafter"/>
</dbReference>
<dbReference type="InterPro" id="IPR040185">
    <property type="entry name" value="Far11/STRP"/>
</dbReference>
<dbReference type="Pfam" id="PF07923">
    <property type="entry name" value="N1221"/>
    <property type="match status" value="1"/>
</dbReference>
<feature type="domain" description="Far11/STRP N-terminal" evidence="2">
    <location>
        <begin position="6"/>
        <end position="299"/>
    </location>
</feature>
<evidence type="ECO:0000313" key="3">
    <source>
        <dbReference type="EMBL" id="KFW03982.1"/>
    </source>
</evidence>
<dbReference type="SMART" id="SM01292">
    <property type="entry name" value="N1221"/>
    <property type="match status" value="1"/>
</dbReference>
<gene>
    <name evidence="3" type="ORF">N326_07779</name>
</gene>
<evidence type="ECO:0000256" key="1">
    <source>
        <dbReference type="SAM" id="MobiDB-lite"/>
    </source>
</evidence>
<reference evidence="3 4" key="1">
    <citation type="submission" date="2014-04" db="EMBL/GenBank/DDBJ databases">
        <title>Genome evolution of avian class.</title>
        <authorList>
            <person name="Zhang G."/>
            <person name="Li C."/>
        </authorList>
    </citation>
    <scope>NUCLEOTIDE SEQUENCE [LARGE SCALE GENOMIC DNA]</scope>
    <source>
        <strain evidence="3">BGI_N326</strain>
    </source>
</reference>
<sequence>QGYSESPDLEFEYADTDKWAAELSELYSYTEGPEFLLNRKCFEEDFRIHVRDKKWTELDRNQHRTHAMRLLDGLEVTAREKRLKVARAILYVAQGTFGECGSEAEVQAWMRYNIFLLLEAGTFNALVELLNMEIDNSAACSSAVRKPAISLADSTDLRVLLNIMYLIVETVRQEAEGDKPEWRSMRQTFRAELGAPLYNNEPFSVMLFGMVTKFCSGHAPHFPMKKVLLLLWKTVLCTLGGFEELQSMKAEKREILGLPPLPVIRNMRAASPPASASDLIEQQQKRGRREHKALIKQDNLDAFNERDPYKADDSREEEEENDDDNSLEGETFPLERDEVMPPPTQHPPSDRITCPKGLPWAPKVRWALSLLSSDTNTVVGLPRPIHESIRTLKLHKYTSIAEVQVHMEDEYLRSPLSGGEEEVEQVPAEILYQGLLPSLP</sequence>
<dbReference type="Proteomes" id="UP000054232">
    <property type="component" value="Unassembled WGS sequence"/>
</dbReference>
<feature type="compositionally biased region" description="Acidic residues" evidence="1">
    <location>
        <begin position="314"/>
        <end position="327"/>
    </location>
</feature>
<accession>A0A093IWI5</accession>
<protein>
    <submittedName>
        <fullName evidence="3">Striatin-interacting protein 1</fullName>
    </submittedName>
</protein>
<organism evidence="3 4">
    <name type="scientific">Eurypyga helias</name>
    <name type="common">Sunbittern</name>
    <name type="synonym">Ardea helias</name>
    <dbReference type="NCBI Taxonomy" id="54383"/>
    <lineage>
        <taxon>Eukaryota</taxon>
        <taxon>Metazoa</taxon>
        <taxon>Chordata</taxon>
        <taxon>Craniata</taxon>
        <taxon>Vertebrata</taxon>
        <taxon>Euteleostomi</taxon>
        <taxon>Archelosauria</taxon>
        <taxon>Archosauria</taxon>
        <taxon>Dinosauria</taxon>
        <taxon>Saurischia</taxon>
        <taxon>Theropoda</taxon>
        <taxon>Coelurosauria</taxon>
        <taxon>Aves</taxon>
        <taxon>Neognathae</taxon>
        <taxon>Neoaves</taxon>
        <taxon>Phaethontimorphae</taxon>
        <taxon>Eurypygiformes</taxon>
        <taxon>Eurypygidae</taxon>
        <taxon>Eurypyga</taxon>
    </lineage>
</organism>
<dbReference type="AlphaFoldDB" id="A0A093IWI5"/>
<feature type="non-terminal residue" evidence="3">
    <location>
        <position position="440"/>
    </location>
</feature>
<feature type="non-terminal residue" evidence="3">
    <location>
        <position position="1"/>
    </location>
</feature>
<evidence type="ECO:0000313" key="4">
    <source>
        <dbReference type="Proteomes" id="UP000054232"/>
    </source>
</evidence>
<evidence type="ECO:0000259" key="2">
    <source>
        <dbReference type="SMART" id="SM01292"/>
    </source>
</evidence>
<feature type="region of interest" description="Disordered" evidence="1">
    <location>
        <begin position="269"/>
        <end position="356"/>
    </location>
</feature>
<dbReference type="PANTHER" id="PTHR13239:SF7">
    <property type="entry name" value="STRIATIN-INTERACTING PROTEIN 1"/>
    <property type="match status" value="1"/>
</dbReference>
<keyword evidence="4" id="KW-1185">Reference proteome</keyword>
<feature type="compositionally biased region" description="Basic and acidic residues" evidence="1">
    <location>
        <begin position="292"/>
        <end position="313"/>
    </location>
</feature>
<dbReference type="PANTHER" id="PTHR13239">
    <property type="entry name" value="PROTEIN REQUIRED FOR HYPHAL ANASTOMOSIS HAM-2"/>
    <property type="match status" value="1"/>
</dbReference>
<dbReference type="InterPro" id="IPR012486">
    <property type="entry name" value="Far11/STRP_N"/>
</dbReference>
<name>A0A093IWI5_EURHL</name>
<dbReference type="GO" id="GO:0005829">
    <property type="term" value="C:cytosol"/>
    <property type="evidence" value="ECO:0007669"/>
    <property type="project" value="TreeGrafter"/>
</dbReference>